<dbReference type="EMBL" id="JARAWP010000024">
    <property type="protein sequence ID" value="MDX3022967.1"/>
    <property type="molecule type" value="Genomic_DNA"/>
</dbReference>
<comment type="caution">
    <text evidence="2">The sequence shown here is derived from an EMBL/GenBank/DDBJ whole genome shotgun (WGS) entry which is preliminary data.</text>
</comment>
<dbReference type="InterPro" id="IPR011990">
    <property type="entry name" value="TPR-like_helical_dom_sf"/>
</dbReference>
<evidence type="ECO:0000259" key="1">
    <source>
        <dbReference type="PROSITE" id="PS50943"/>
    </source>
</evidence>
<protein>
    <submittedName>
        <fullName evidence="2">Helix-turn-helix transcriptional regulator</fullName>
    </submittedName>
</protein>
<dbReference type="RefSeq" id="WP_029183704.1">
    <property type="nucleotide sequence ID" value="NZ_CP122369.1"/>
</dbReference>
<keyword evidence="3" id="KW-1185">Reference proteome</keyword>
<dbReference type="Gene3D" id="1.25.40.10">
    <property type="entry name" value="Tetratricopeptide repeat domain"/>
    <property type="match status" value="1"/>
</dbReference>
<dbReference type="SUPFAM" id="SSF47413">
    <property type="entry name" value="lambda repressor-like DNA-binding domains"/>
    <property type="match status" value="1"/>
</dbReference>
<dbReference type="InterPro" id="IPR010982">
    <property type="entry name" value="Lambda_DNA-bd_dom_sf"/>
</dbReference>
<gene>
    <name evidence="2" type="ORF">PV666_34575</name>
</gene>
<reference evidence="2 3" key="1">
    <citation type="journal article" date="2023" name="Microb. Genom.">
        <title>Mesoterricola silvestris gen. nov., sp. nov., Mesoterricola sediminis sp. nov., Geothrix oryzae sp. nov., Geothrix edaphica sp. nov., Geothrix rubra sp. nov., and Geothrix limicola sp. nov., six novel members of Acidobacteriota isolated from soils.</title>
        <authorList>
            <person name="Weisberg A.J."/>
            <person name="Pearce E."/>
            <person name="Kramer C.G."/>
            <person name="Chang J.H."/>
            <person name="Clarke C.R."/>
        </authorList>
    </citation>
    <scope>NUCLEOTIDE SEQUENCE [LARGE SCALE GENOMIC DNA]</scope>
    <source>
        <strain evidence="2 3">NB05-1H</strain>
    </source>
</reference>
<evidence type="ECO:0000313" key="2">
    <source>
        <dbReference type="EMBL" id="MDX3022967.1"/>
    </source>
</evidence>
<dbReference type="CDD" id="cd00093">
    <property type="entry name" value="HTH_XRE"/>
    <property type="match status" value="1"/>
</dbReference>
<accession>A0ABU4M5D4</accession>
<dbReference type="Gene3D" id="1.10.260.40">
    <property type="entry name" value="lambda repressor-like DNA-binding domains"/>
    <property type="match status" value="1"/>
</dbReference>
<name>A0ABU4M5D4_9ACTN</name>
<dbReference type="GeneID" id="69812539"/>
<organism evidence="2 3">
    <name type="scientific">Streptomyces acidiscabies</name>
    <dbReference type="NCBI Taxonomy" id="42234"/>
    <lineage>
        <taxon>Bacteria</taxon>
        <taxon>Bacillati</taxon>
        <taxon>Actinomycetota</taxon>
        <taxon>Actinomycetes</taxon>
        <taxon>Kitasatosporales</taxon>
        <taxon>Streptomycetaceae</taxon>
        <taxon>Streptomyces</taxon>
    </lineage>
</organism>
<evidence type="ECO:0000313" key="3">
    <source>
        <dbReference type="Proteomes" id="UP001272987"/>
    </source>
</evidence>
<feature type="domain" description="HTH cro/C1-type" evidence="1">
    <location>
        <begin position="65"/>
        <end position="119"/>
    </location>
</feature>
<dbReference type="InterPro" id="IPR001387">
    <property type="entry name" value="Cro/C1-type_HTH"/>
</dbReference>
<sequence>MPRSTRVCVGCGCHLSLYNGEDHCAACVRDSRLDTRVQHHVPDLVWRDPEVQAALATWDFGKLSRLIRERAALRQEDMAHMTGLSQGFLSALEAGTRRLRNLDKVASFLEGIETPEALLPPPFREHRAALKQLPLPSPDPPAVDLQGTHGRPTTDLYELAAQAAAESLLFADAATKSNVSEIQLETLESRITRIATDYVHAPLRPLFHDLLSTRDQLFSLLRGHQPPGQTRELYLLAGTSCLLLAHASQNLGDPDAAVAQLQTAGTFAEHADHADLRAWVKGTAALIAEWSTHPYTAIEYTHQATRFTPVGETRIRTAAIRARAAARVGDRNTAEAALRELERAREQQTNPAGLVRFGGLLTFPEAKQEYYIGGTYALLGEHEKAEQHATAAIDLYEAGPKEQRSYGDEALARLDIVTARIATGEIEGAGEQLRPILDLPADRRIRQLGDAVQGVARLLEEPRFARSPVVRELADATRGYQAIDTRAKALTS</sequence>
<proteinExistence type="predicted"/>
<dbReference type="Proteomes" id="UP001272987">
    <property type="component" value="Unassembled WGS sequence"/>
</dbReference>
<dbReference type="PROSITE" id="PS50943">
    <property type="entry name" value="HTH_CROC1"/>
    <property type="match status" value="1"/>
</dbReference>